<feature type="region of interest" description="Disordered" evidence="2">
    <location>
        <begin position="556"/>
        <end position="596"/>
    </location>
</feature>
<dbReference type="OMA" id="ANRDFWS"/>
<dbReference type="PANTHER" id="PTHR23075">
    <property type="entry name" value="PUTATIVE ATP-ASE"/>
    <property type="match status" value="1"/>
</dbReference>
<dbReference type="PANTHER" id="PTHR23075:SF0">
    <property type="entry name" value="ATPASE FAMILY AAA DOMAIN-CONTAINING PROTEIN 3"/>
    <property type="match status" value="1"/>
</dbReference>
<reference evidence="3" key="1">
    <citation type="submission" date="2013-10" db="EMBL/GenBank/DDBJ databases">
        <title>Genomic analysis of the causative agents of coccidiosis in chickens.</title>
        <authorList>
            <person name="Reid A.J."/>
            <person name="Blake D."/>
            <person name="Billington K."/>
            <person name="Browne H."/>
            <person name="Dunn M."/>
            <person name="Hung S."/>
            <person name="Kawahara F."/>
            <person name="Miranda-Saavedra D."/>
            <person name="Mourier T."/>
            <person name="Nagra H."/>
            <person name="Otto T.D."/>
            <person name="Rawlings N."/>
            <person name="Sanchez A."/>
            <person name="Sanders M."/>
            <person name="Subramaniam C."/>
            <person name="Tay Y."/>
            <person name="Dear P."/>
            <person name="Doerig C."/>
            <person name="Gruber A."/>
            <person name="Parkinson J."/>
            <person name="Shirley M."/>
            <person name="Wan K.L."/>
            <person name="Berriman M."/>
            <person name="Tomley F."/>
            <person name="Pain A."/>
        </authorList>
    </citation>
    <scope>NUCLEOTIDE SEQUENCE [LARGE SCALE GENOMIC DNA]</scope>
    <source>
        <strain evidence="3">Houghton</strain>
    </source>
</reference>
<keyword evidence="1" id="KW-0175">Coiled coil</keyword>
<dbReference type="Proteomes" id="UP000030747">
    <property type="component" value="Unassembled WGS sequence"/>
</dbReference>
<dbReference type="GO" id="GO:0007005">
    <property type="term" value="P:mitochondrion organization"/>
    <property type="evidence" value="ECO:0007669"/>
    <property type="project" value="TreeGrafter"/>
</dbReference>
<feature type="compositionally biased region" description="Basic and acidic residues" evidence="2">
    <location>
        <begin position="19"/>
        <end position="30"/>
    </location>
</feature>
<evidence type="ECO:0000313" key="3">
    <source>
        <dbReference type="EMBL" id="CDJ38780.1"/>
    </source>
</evidence>
<dbReference type="GeneID" id="25250801"/>
<dbReference type="GO" id="GO:0005739">
    <property type="term" value="C:mitochondrion"/>
    <property type="evidence" value="ECO:0007669"/>
    <property type="project" value="TreeGrafter"/>
</dbReference>
<feature type="compositionally biased region" description="Low complexity" evidence="2">
    <location>
        <begin position="70"/>
        <end position="98"/>
    </location>
</feature>
<dbReference type="EMBL" id="HG674029">
    <property type="protein sequence ID" value="CDJ38780.1"/>
    <property type="molecule type" value="Genomic_DNA"/>
</dbReference>
<dbReference type="VEuPathDB" id="ToxoDB:ETH2_1457200"/>
<feature type="compositionally biased region" description="Low complexity" evidence="2">
    <location>
        <begin position="106"/>
        <end position="118"/>
    </location>
</feature>
<dbReference type="VEuPathDB" id="ToxoDB:ETH_00007995"/>
<dbReference type="GO" id="GO:0008270">
    <property type="term" value="F:zinc ion binding"/>
    <property type="evidence" value="ECO:0007669"/>
    <property type="project" value="TreeGrafter"/>
</dbReference>
<dbReference type="RefSeq" id="XP_013229536.1">
    <property type="nucleotide sequence ID" value="XM_013374082.1"/>
</dbReference>
<feature type="compositionally biased region" description="Basic and acidic residues" evidence="2">
    <location>
        <begin position="125"/>
        <end position="135"/>
    </location>
</feature>
<proteinExistence type="predicted"/>
<gene>
    <name evidence="3" type="ORF">ETH_00007995</name>
</gene>
<organism evidence="3 4">
    <name type="scientific">Eimeria tenella</name>
    <name type="common">Coccidian parasite</name>
    <dbReference type="NCBI Taxonomy" id="5802"/>
    <lineage>
        <taxon>Eukaryota</taxon>
        <taxon>Sar</taxon>
        <taxon>Alveolata</taxon>
        <taxon>Apicomplexa</taxon>
        <taxon>Conoidasida</taxon>
        <taxon>Coccidia</taxon>
        <taxon>Eucoccidiorida</taxon>
        <taxon>Eimeriorina</taxon>
        <taxon>Eimeriidae</taxon>
        <taxon>Eimeria</taxon>
    </lineage>
</organism>
<keyword evidence="4" id="KW-1185">Reference proteome</keyword>
<reference evidence="3" key="2">
    <citation type="submission" date="2013-10" db="EMBL/GenBank/DDBJ databases">
        <authorList>
            <person name="Aslett M."/>
        </authorList>
    </citation>
    <scope>NUCLEOTIDE SEQUENCE [LARGE SCALE GENOMIC DNA]</scope>
    <source>
        <strain evidence="3">Houghton</strain>
    </source>
</reference>
<dbReference type="AlphaFoldDB" id="U6KTF1"/>
<dbReference type="OrthoDB" id="348534at2759"/>
<name>U6KTF1_EIMTE</name>
<protein>
    <submittedName>
        <fullName evidence="3">Uncharacterized protein</fullName>
    </submittedName>
</protein>
<evidence type="ECO:0000256" key="2">
    <source>
        <dbReference type="SAM" id="MobiDB-lite"/>
    </source>
</evidence>
<feature type="compositionally biased region" description="Low complexity" evidence="2">
    <location>
        <begin position="45"/>
        <end position="61"/>
    </location>
</feature>
<accession>U6KTF1</accession>
<sequence length="596" mass="65545">MTTPEDIDAFFDALVDGVGSHDEETEKRGDQQQQQTRNGPDNTGAQAAPAEAAAVTQHAAAVGDTSPRLSAASKAARAASAAEAAPTAAATGTAQQPVSRPPDRPQQPQQPSQQQQLQGAAFSREPPELRPEPPYRYDPYLSTEEGRQQQAADAQMETANLCASVFAVSRLIESKLKENEHMLFAVHENMTVGRYGEALCYFERLQQNLLFLAMLADQHRGGPTEGSTEAQQQAFYANRDFWSHEELQRLHHALRTPGQDLQQLAAAVGSKNSAQILSYLSHAADRHMMHRAAAGPAVGAAATGLVAQSASCTTAGGTTAATCATPGPVPAVGTLAANAAARTAQPAQEVRKQDGKHQQTLKQQQQQQNAQQQQQQMQQQLQQQQQQQIQQQQQQQIQQQQQQLQQHQQQQQIQQQQQQIQQQLQQQQHMQPQHMQHHSQQQVPQVMHIREQPRLQQFQQQQQPGTVTASVRALPMVQQGTLLGAPLLLQQATLSGQPLQQQQAAAAAVAQSESVVQGSGLARPLPVPQQDLLQQHLLQQQQLLQQLPMQPQQLSMQPQQLLQQPQQQQVPLQQLQPSQQLAGQQPAHFPFPQKRP</sequence>
<feature type="region of interest" description="Disordered" evidence="2">
    <location>
        <begin position="342"/>
        <end position="365"/>
    </location>
</feature>
<evidence type="ECO:0000256" key="1">
    <source>
        <dbReference type="ARBA" id="ARBA00023054"/>
    </source>
</evidence>
<feature type="region of interest" description="Disordered" evidence="2">
    <location>
        <begin position="14"/>
        <end position="154"/>
    </location>
</feature>
<evidence type="ECO:0000313" key="4">
    <source>
        <dbReference type="Proteomes" id="UP000030747"/>
    </source>
</evidence>
<feature type="compositionally biased region" description="Low complexity" evidence="2">
    <location>
        <begin position="556"/>
        <end position="586"/>
    </location>
</feature>
<feature type="compositionally biased region" description="Polar residues" evidence="2">
    <location>
        <begin position="31"/>
        <end position="44"/>
    </location>
</feature>